<keyword evidence="2" id="KW-1003">Cell membrane</keyword>
<keyword evidence="6" id="KW-0143">Chaperone</keyword>
<dbReference type="Gene3D" id="1.25.40.10">
    <property type="entry name" value="Tetratricopeptide repeat domain"/>
    <property type="match status" value="1"/>
</dbReference>
<dbReference type="RefSeq" id="WP_180679757.1">
    <property type="nucleotide sequence ID" value="NZ_JACCKA010000087.1"/>
</dbReference>
<dbReference type="PANTHER" id="PTHR38035:SF1">
    <property type="entry name" value="ANCILLARY SECYEG TRANSLOCON SUBUNIT"/>
    <property type="match status" value="1"/>
</dbReference>
<dbReference type="InterPro" id="IPR011990">
    <property type="entry name" value="TPR-like_helical_dom_sf"/>
</dbReference>
<evidence type="ECO:0000256" key="4">
    <source>
        <dbReference type="ARBA" id="ARBA00022989"/>
    </source>
</evidence>
<proteinExistence type="inferred from homology"/>
<evidence type="ECO:0000313" key="12">
    <source>
        <dbReference type="Proteomes" id="UP000578091"/>
    </source>
</evidence>
<evidence type="ECO:0000256" key="6">
    <source>
        <dbReference type="ARBA" id="ARBA00023186"/>
    </source>
</evidence>
<reference evidence="11 12" key="1">
    <citation type="submission" date="2020-07" db="EMBL/GenBank/DDBJ databases">
        <title>Luteimonas sp. SJ-92.</title>
        <authorList>
            <person name="Huang X.-X."/>
            <person name="Xu L."/>
            <person name="Sun J.-Q."/>
        </authorList>
    </citation>
    <scope>NUCLEOTIDE SEQUENCE [LARGE SCALE GENOMIC DNA]</scope>
    <source>
        <strain evidence="11 12">SJ-92</strain>
    </source>
</reference>
<dbReference type="AlphaFoldDB" id="A0A853JF74"/>
<evidence type="ECO:0000256" key="3">
    <source>
        <dbReference type="ARBA" id="ARBA00022692"/>
    </source>
</evidence>
<evidence type="ECO:0000256" key="5">
    <source>
        <dbReference type="ARBA" id="ARBA00023136"/>
    </source>
</evidence>
<keyword evidence="4 9" id="KW-1133">Transmembrane helix</keyword>
<organism evidence="11 12">
    <name type="scientific">Luteimonas salinisoli</name>
    <dbReference type="NCBI Taxonomy" id="2752307"/>
    <lineage>
        <taxon>Bacteria</taxon>
        <taxon>Pseudomonadati</taxon>
        <taxon>Pseudomonadota</taxon>
        <taxon>Gammaproteobacteria</taxon>
        <taxon>Lysobacterales</taxon>
        <taxon>Lysobacteraceae</taxon>
        <taxon>Luteimonas</taxon>
    </lineage>
</organism>
<dbReference type="GO" id="GO:0005886">
    <property type="term" value="C:plasma membrane"/>
    <property type="evidence" value="ECO:0007669"/>
    <property type="project" value="UniProtKB-SubCell"/>
</dbReference>
<dbReference type="EMBL" id="JACCKA010000087">
    <property type="protein sequence ID" value="NZA28003.1"/>
    <property type="molecule type" value="Genomic_DNA"/>
</dbReference>
<keyword evidence="5 9" id="KW-0472">Membrane</keyword>
<dbReference type="InterPro" id="IPR018704">
    <property type="entry name" value="SecYEG/CpoB_TPR"/>
</dbReference>
<evidence type="ECO:0000256" key="1">
    <source>
        <dbReference type="ARBA" id="ARBA00004401"/>
    </source>
</evidence>
<evidence type="ECO:0000256" key="2">
    <source>
        <dbReference type="ARBA" id="ARBA00022475"/>
    </source>
</evidence>
<feature type="transmembrane region" description="Helical" evidence="9">
    <location>
        <begin position="24"/>
        <end position="43"/>
    </location>
</feature>
<feature type="domain" description="Ancillary SecYEG translocon subunit/Cell division coordinator CpoB TPR" evidence="10">
    <location>
        <begin position="16"/>
        <end position="198"/>
    </location>
</feature>
<comment type="caution">
    <text evidence="11">The sequence shown here is derived from an EMBL/GenBank/DDBJ whole genome shotgun (WGS) entry which is preliminary data.</text>
</comment>
<accession>A0A853JF74</accession>
<gene>
    <name evidence="11" type="ORF">H0E84_16620</name>
</gene>
<evidence type="ECO:0000256" key="8">
    <source>
        <dbReference type="ARBA" id="ARBA00024235"/>
    </source>
</evidence>
<dbReference type="GO" id="GO:0044877">
    <property type="term" value="F:protein-containing complex binding"/>
    <property type="evidence" value="ECO:0007669"/>
    <property type="project" value="InterPro"/>
</dbReference>
<comment type="subcellular location">
    <subcellularLocation>
        <location evidence="1">Cell membrane</location>
        <topology evidence="1">Single-pass type II membrane protein</topology>
    </subcellularLocation>
</comment>
<dbReference type="PANTHER" id="PTHR38035">
    <property type="entry name" value="UPF0070 PROTEIN YFGM"/>
    <property type="match status" value="1"/>
</dbReference>
<name>A0A853JF74_9GAMM</name>
<protein>
    <recommendedName>
        <fullName evidence="8">Ancillary SecYEG translocon subunit</fullName>
    </recommendedName>
</protein>
<evidence type="ECO:0000313" key="11">
    <source>
        <dbReference type="EMBL" id="NZA28003.1"/>
    </source>
</evidence>
<keyword evidence="12" id="KW-1185">Reference proteome</keyword>
<dbReference type="Proteomes" id="UP000578091">
    <property type="component" value="Unassembled WGS sequence"/>
</dbReference>
<keyword evidence="3 9" id="KW-0812">Transmembrane</keyword>
<dbReference type="Pfam" id="PF09976">
    <property type="entry name" value="TPR_21"/>
    <property type="match status" value="1"/>
</dbReference>
<evidence type="ECO:0000256" key="9">
    <source>
        <dbReference type="SAM" id="Phobius"/>
    </source>
</evidence>
<comment type="similarity">
    <text evidence="7">Belongs to the YfgM family.</text>
</comment>
<sequence length="209" mass="22498">MAIELLDEHEQGERVRDWLRRNGLGLLAGVALGLAIIGGWQWWQRQQLAERMQVGESYQAALASIRAGQLDQGRTRAAALRDGAYGTLVALDLAKAELEAGDRDAAIVTLEQAADGADPAFDAVRRQRLARLLIDAGRAEEATELLAGAGDVGGLEALGDARFALDRRDQAREAYAEALRGLDANAPQRRLLELKLTQAGGTPPQPETI</sequence>
<evidence type="ECO:0000256" key="7">
    <source>
        <dbReference type="ARBA" id="ARBA00024197"/>
    </source>
</evidence>
<dbReference type="InterPro" id="IPR026039">
    <property type="entry name" value="YfgM"/>
</dbReference>
<evidence type="ECO:0000259" key="10">
    <source>
        <dbReference type="Pfam" id="PF09976"/>
    </source>
</evidence>